<dbReference type="OrthoDB" id="119302at2759"/>
<comment type="function">
    <text evidence="1">Required during maturation of the 40S ribosomal subunit in the nucleolus.</text>
</comment>
<dbReference type="PANTHER" id="PTHR12858">
    <property type="entry name" value="RIBOSOME BIOGENESIS PROTEIN"/>
    <property type="match status" value="1"/>
</dbReference>
<keyword evidence="6" id="KW-1185">Reference proteome</keyword>
<dbReference type="Pfam" id="PF04950">
    <property type="entry name" value="RIBIOP_C"/>
    <property type="match status" value="1"/>
</dbReference>
<feature type="non-terminal residue" evidence="5">
    <location>
        <position position="1"/>
    </location>
</feature>
<evidence type="ECO:0000256" key="1">
    <source>
        <dbReference type="ARBA" id="ARBA00037087"/>
    </source>
</evidence>
<sequence>ASEESDCEEEADEECETMTVPESIRDDNYDEKVDEEEELMMLEKCKQERMDEMFPDEVDTPKDVAARVRFQKYRGLKSFRTSPWDPKENLPRDYARIFQFQNYTRTKRRIYREIEEEVEGAMDSECSFSSRWTGRGVVLRMLELYRSQIGFRQQDPEL</sequence>
<evidence type="ECO:0000256" key="3">
    <source>
        <dbReference type="SAM" id="MobiDB-lite"/>
    </source>
</evidence>
<dbReference type="InterPro" id="IPR007034">
    <property type="entry name" value="BMS1_TSR1_C"/>
</dbReference>
<feature type="domain" description="Ribosome biogenesis protein BMS1/TSR1 C-terminal" evidence="4">
    <location>
        <begin position="57"/>
        <end position="158"/>
    </location>
</feature>
<dbReference type="SMART" id="SM01362">
    <property type="entry name" value="DUF663"/>
    <property type="match status" value="1"/>
</dbReference>
<comment type="caution">
    <text evidence="5">The sequence shown here is derived from an EMBL/GenBank/DDBJ whole genome shotgun (WGS) entry which is preliminary data.</text>
</comment>
<feature type="compositionally biased region" description="Acidic residues" evidence="3">
    <location>
        <begin position="1"/>
        <end position="16"/>
    </location>
</feature>
<dbReference type="GO" id="GO:0034511">
    <property type="term" value="F:U3 snoRNA binding"/>
    <property type="evidence" value="ECO:0007669"/>
    <property type="project" value="TreeGrafter"/>
</dbReference>
<dbReference type="GO" id="GO:0030688">
    <property type="term" value="C:preribosome, small subunit precursor"/>
    <property type="evidence" value="ECO:0007669"/>
    <property type="project" value="TreeGrafter"/>
</dbReference>
<feature type="region of interest" description="Disordered" evidence="3">
    <location>
        <begin position="1"/>
        <end position="30"/>
    </location>
</feature>
<proteinExistence type="predicted"/>
<accession>A0A401RM80</accession>
<reference evidence="5 6" key="1">
    <citation type="journal article" date="2018" name="Nat. Ecol. Evol.">
        <title>Shark genomes provide insights into elasmobranch evolution and the origin of vertebrates.</title>
        <authorList>
            <person name="Hara Y"/>
            <person name="Yamaguchi K"/>
            <person name="Onimaru K"/>
            <person name="Kadota M"/>
            <person name="Koyanagi M"/>
            <person name="Keeley SD"/>
            <person name="Tatsumi K"/>
            <person name="Tanaka K"/>
            <person name="Motone F"/>
            <person name="Kageyama Y"/>
            <person name="Nozu R"/>
            <person name="Adachi N"/>
            <person name="Nishimura O"/>
            <person name="Nakagawa R"/>
            <person name="Tanegashima C"/>
            <person name="Kiyatake I"/>
            <person name="Matsumoto R"/>
            <person name="Murakumo K"/>
            <person name="Nishida K"/>
            <person name="Terakita A"/>
            <person name="Kuratani S"/>
            <person name="Sato K"/>
            <person name="Hyodo S Kuraku.S."/>
        </authorList>
    </citation>
    <scope>NUCLEOTIDE SEQUENCE [LARGE SCALE GENOMIC DNA]</scope>
</reference>
<dbReference type="GO" id="GO:0000462">
    <property type="term" value="P:maturation of SSU-rRNA from tricistronic rRNA transcript (SSU-rRNA, 5.8S rRNA, LSU-rRNA)"/>
    <property type="evidence" value="ECO:0007669"/>
    <property type="project" value="TreeGrafter"/>
</dbReference>
<dbReference type="AlphaFoldDB" id="A0A401RM80"/>
<evidence type="ECO:0000259" key="4">
    <source>
        <dbReference type="SMART" id="SM01362"/>
    </source>
</evidence>
<evidence type="ECO:0000313" key="6">
    <source>
        <dbReference type="Proteomes" id="UP000287033"/>
    </source>
</evidence>
<dbReference type="GO" id="GO:0000479">
    <property type="term" value="P:endonucleolytic cleavage of tricistronic rRNA transcript (SSU-rRNA, 5.8S rRNA, LSU-rRNA)"/>
    <property type="evidence" value="ECO:0007669"/>
    <property type="project" value="TreeGrafter"/>
</dbReference>
<dbReference type="EMBL" id="BEZZ01004811">
    <property type="protein sequence ID" value="GCC19200.1"/>
    <property type="molecule type" value="Genomic_DNA"/>
</dbReference>
<gene>
    <name evidence="5" type="ORF">chiPu_0021785</name>
</gene>
<protein>
    <recommendedName>
        <fullName evidence="2">Pre-rRNA-processing protein TSR1 homolog</fullName>
    </recommendedName>
</protein>
<dbReference type="GO" id="GO:0003924">
    <property type="term" value="F:GTPase activity"/>
    <property type="evidence" value="ECO:0007669"/>
    <property type="project" value="TreeGrafter"/>
</dbReference>
<dbReference type="PANTHER" id="PTHR12858:SF1">
    <property type="entry name" value="PRE-RRNA-PROCESSING PROTEIN TSR1 HOMOLOG"/>
    <property type="match status" value="1"/>
</dbReference>
<dbReference type="STRING" id="137246.A0A401RM80"/>
<evidence type="ECO:0000313" key="5">
    <source>
        <dbReference type="EMBL" id="GCC19200.1"/>
    </source>
</evidence>
<dbReference type="GO" id="GO:0005525">
    <property type="term" value="F:GTP binding"/>
    <property type="evidence" value="ECO:0007669"/>
    <property type="project" value="TreeGrafter"/>
</dbReference>
<name>A0A401RM80_CHIPU</name>
<organism evidence="5 6">
    <name type="scientific">Chiloscyllium punctatum</name>
    <name type="common">Brownbanded bambooshark</name>
    <name type="synonym">Hemiscyllium punctatum</name>
    <dbReference type="NCBI Taxonomy" id="137246"/>
    <lineage>
        <taxon>Eukaryota</taxon>
        <taxon>Metazoa</taxon>
        <taxon>Chordata</taxon>
        <taxon>Craniata</taxon>
        <taxon>Vertebrata</taxon>
        <taxon>Chondrichthyes</taxon>
        <taxon>Elasmobranchii</taxon>
        <taxon>Galeomorphii</taxon>
        <taxon>Galeoidea</taxon>
        <taxon>Orectolobiformes</taxon>
        <taxon>Hemiscylliidae</taxon>
        <taxon>Chiloscyllium</taxon>
    </lineage>
</organism>
<dbReference type="InterPro" id="IPR039761">
    <property type="entry name" value="Bms1/Tsr1"/>
</dbReference>
<evidence type="ECO:0000256" key="2">
    <source>
        <dbReference type="ARBA" id="ARBA00040070"/>
    </source>
</evidence>
<dbReference type="Proteomes" id="UP000287033">
    <property type="component" value="Unassembled WGS sequence"/>
</dbReference>